<accession>A0ABM1YQR8</accession>
<organism evidence="8 9">
    <name type="scientific">Aedes albopictus</name>
    <name type="common">Asian tiger mosquito</name>
    <name type="synonym">Stegomyia albopicta</name>
    <dbReference type="NCBI Taxonomy" id="7160"/>
    <lineage>
        <taxon>Eukaryota</taxon>
        <taxon>Metazoa</taxon>
        <taxon>Ecdysozoa</taxon>
        <taxon>Arthropoda</taxon>
        <taxon>Hexapoda</taxon>
        <taxon>Insecta</taxon>
        <taxon>Pterygota</taxon>
        <taxon>Neoptera</taxon>
        <taxon>Endopterygota</taxon>
        <taxon>Diptera</taxon>
        <taxon>Nematocera</taxon>
        <taxon>Culicoidea</taxon>
        <taxon>Culicidae</taxon>
        <taxon>Culicinae</taxon>
        <taxon>Aedini</taxon>
        <taxon>Aedes</taxon>
        <taxon>Stegomyia</taxon>
    </lineage>
</organism>
<keyword evidence="9" id="KW-1185">Reference proteome</keyword>
<keyword evidence="3 5" id="KW-0863">Zinc-finger</keyword>
<dbReference type="InterPro" id="IPR036236">
    <property type="entry name" value="Znf_C2H2_sf"/>
</dbReference>
<keyword evidence="4" id="KW-0862">Zinc</keyword>
<dbReference type="SUPFAM" id="SSF57716">
    <property type="entry name" value="Glucocorticoid receptor-like (DNA-binding domain)"/>
    <property type="match status" value="1"/>
</dbReference>
<evidence type="ECO:0000256" key="3">
    <source>
        <dbReference type="ARBA" id="ARBA00022771"/>
    </source>
</evidence>
<name>A0ABM1YQR8_AEDAL</name>
<dbReference type="PANTHER" id="PTHR24409">
    <property type="entry name" value="ZINC FINGER PROTEIN 142"/>
    <property type="match status" value="1"/>
</dbReference>
<evidence type="ECO:0000259" key="7">
    <source>
        <dbReference type="PROSITE" id="PS50157"/>
    </source>
</evidence>
<evidence type="ECO:0000256" key="5">
    <source>
        <dbReference type="PROSITE-ProRule" id="PRU00042"/>
    </source>
</evidence>
<dbReference type="Proteomes" id="UP000069940">
    <property type="component" value="Unassembled WGS sequence"/>
</dbReference>
<dbReference type="SMART" id="SM00355">
    <property type="entry name" value="ZnF_C2H2"/>
    <property type="match status" value="5"/>
</dbReference>
<dbReference type="SUPFAM" id="SSF57667">
    <property type="entry name" value="beta-beta-alpha zinc fingers"/>
    <property type="match status" value="2"/>
</dbReference>
<dbReference type="InterPro" id="IPR013087">
    <property type="entry name" value="Znf_C2H2_type"/>
</dbReference>
<dbReference type="EnsemblMetazoa" id="AALFPA23_011320.R16023">
    <property type="protein sequence ID" value="AALFPA23_011320.P16023"/>
    <property type="gene ID" value="AALFPA23_011320"/>
</dbReference>
<reference evidence="9" key="1">
    <citation type="journal article" date="2015" name="Proc. Natl. Acad. Sci. U.S.A.">
        <title>Genome sequence of the Asian Tiger mosquito, Aedes albopictus, reveals insights into its biology, genetics, and evolution.</title>
        <authorList>
            <person name="Chen X.G."/>
            <person name="Jiang X."/>
            <person name="Gu J."/>
            <person name="Xu M."/>
            <person name="Wu Y."/>
            <person name="Deng Y."/>
            <person name="Zhang C."/>
            <person name="Bonizzoni M."/>
            <person name="Dermauw W."/>
            <person name="Vontas J."/>
            <person name="Armbruster P."/>
            <person name="Huang X."/>
            <person name="Yang Y."/>
            <person name="Zhang H."/>
            <person name="He W."/>
            <person name="Peng H."/>
            <person name="Liu Y."/>
            <person name="Wu K."/>
            <person name="Chen J."/>
            <person name="Lirakis M."/>
            <person name="Topalis P."/>
            <person name="Van Leeuwen T."/>
            <person name="Hall A.B."/>
            <person name="Jiang X."/>
            <person name="Thorpe C."/>
            <person name="Mueller R.L."/>
            <person name="Sun C."/>
            <person name="Waterhouse R.M."/>
            <person name="Yan G."/>
            <person name="Tu Z.J."/>
            <person name="Fang X."/>
            <person name="James A.A."/>
        </authorList>
    </citation>
    <scope>NUCLEOTIDE SEQUENCE [LARGE SCALE GENOMIC DNA]</scope>
    <source>
        <strain evidence="9">Foshan</strain>
    </source>
</reference>
<dbReference type="PROSITE" id="PS50157">
    <property type="entry name" value="ZINC_FINGER_C2H2_2"/>
    <property type="match status" value="1"/>
</dbReference>
<dbReference type="Gene3D" id="3.30.160.60">
    <property type="entry name" value="Classic Zinc Finger"/>
    <property type="match status" value="2"/>
</dbReference>
<evidence type="ECO:0000313" key="8">
    <source>
        <dbReference type="EnsemblMetazoa" id="AALFPA23_011320.P16023"/>
    </source>
</evidence>
<dbReference type="PANTHER" id="PTHR24409:SF295">
    <property type="entry name" value="AZ2-RELATED"/>
    <property type="match status" value="1"/>
</dbReference>
<sequence length="425" mass="48337">MAFQVFIKTEQDPLPIEAAIKIEDEEDSTYSFPVEPDIKVEEPPDVIEHDAGPSALTTAKKPHLKPVKTKMCIRKSDMRQCRLCLRVLAREDVRETTTPGSDFRRKIMDAVGVKITAEDKLRTVCINCLLVVDMIYDFRAACNKANTLHAIKLLMMHPGSWMSEENKTTIEACHRALKRNRAEMDGLFNCSWVGGNAGKKFRTTQKEVVLDSGDAPKVGKGELSDSDPEMSEEFGKQVDQQTRHQDSIDASSDDEKTKPVSPRVKKDSTARFMCDICGSLVLNNNAEHHKNMHLGVRPYSCDLEGCDATFHSLRAKRKHCTSKGQHISTAEQEKQIKCELCHRMVKSKNMRSHMWAQHSNKSVHPLKTQCKICEKYYYKIYIKDHMATHTGELPHKCEFCGRGFAAYNNLVIHRRKYHSEQLGLT</sequence>
<evidence type="ECO:0000256" key="2">
    <source>
        <dbReference type="ARBA" id="ARBA00022737"/>
    </source>
</evidence>
<dbReference type="RefSeq" id="XP_019535546.3">
    <property type="nucleotide sequence ID" value="XM_019680001.3"/>
</dbReference>
<dbReference type="InterPro" id="IPR012934">
    <property type="entry name" value="Znf_AD"/>
</dbReference>
<dbReference type="GeneID" id="109406979"/>
<dbReference type="Pfam" id="PF07776">
    <property type="entry name" value="zf-AD"/>
    <property type="match status" value="1"/>
</dbReference>
<proteinExistence type="predicted"/>
<evidence type="ECO:0000313" key="9">
    <source>
        <dbReference type="Proteomes" id="UP000069940"/>
    </source>
</evidence>
<keyword evidence="2" id="KW-0677">Repeat</keyword>
<dbReference type="SMART" id="SM00868">
    <property type="entry name" value="zf-AD"/>
    <property type="match status" value="1"/>
</dbReference>
<evidence type="ECO:0000256" key="1">
    <source>
        <dbReference type="ARBA" id="ARBA00022723"/>
    </source>
</evidence>
<feature type="region of interest" description="Disordered" evidence="6">
    <location>
        <begin position="208"/>
        <end position="264"/>
    </location>
</feature>
<dbReference type="PROSITE" id="PS00028">
    <property type="entry name" value="ZINC_FINGER_C2H2_1"/>
    <property type="match status" value="1"/>
</dbReference>
<feature type="domain" description="C2H2-type" evidence="7">
    <location>
        <begin position="395"/>
        <end position="423"/>
    </location>
</feature>
<keyword evidence="1" id="KW-0479">Metal-binding</keyword>
<feature type="compositionally biased region" description="Basic and acidic residues" evidence="6">
    <location>
        <begin position="233"/>
        <end position="264"/>
    </location>
</feature>
<evidence type="ECO:0000256" key="4">
    <source>
        <dbReference type="ARBA" id="ARBA00022833"/>
    </source>
</evidence>
<reference evidence="8" key="2">
    <citation type="submission" date="2025-05" db="UniProtKB">
        <authorList>
            <consortium name="EnsemblMetazoa"/>
        </authorList>
    </citation>
    <scope>IDENTIFICATION</scope>
    <source>
        <strain evidence="8">Foshan</strain>
    </source>
</reference>
<protein>
    <recommendedName>
        <fullName evidence="7">C2H2-type domain-containing protein</fullName>
    </recommendedName>
</protein>
<evidence type="ECO:0000256" key="6">
    <source>
        <dbReference type="SAM" id="MobiDB-lite"/>
    </source>
</evidence>